<dbReference type="EMBL" id="JACJKH010000025">
    <property type="protein sequence ID" value="MBM6745147.1"/>
    <property type="molecule type" value="Genomic_DNA"/>
</dbReference>
<reference evidence="2 3" key="1">
    <citation type="journal article" date="2021" name="Sci. Rep.">
        <title>The distribution of antibiotic resistance genes in chicken gut microbiota commensals.</title>
        <authorList>
            <person name="Juricova H."/>
            <person name="Matiasovicova J."/>
            <person name="Kubasova T."/>
            <person name="Cejkova D."/>
            <person name="Rychlik I."/>
        </authorList>
    </citation>
    <scope>NUCLEOTIDE SEQUENCE [LARGE SCALE GENOMIC DNA]</scope>
    <source>
        <strain evidence="2 3">An770</strain>
    </source>
</reference>
<organism evidence="2 3">
    <name type="scientific">Drancourtella massiliensis</name>
    <dbReference type="NCBI Taxonomy" id="1632013"/>
    <lineage>
        <taxon>Bacteria</taxon>
        <taxon>Bacillati</taxon>
        <taxon>Bacillota</taxon>
        <taxon>Clostridia</taxon>
        <taxon>Eubacteriales</taxon>
        <taxon>Oscillospiraceae</taxon>
        <taxon>Drancourtella</taxon>
    </lineage>
</organism>
<gene>
    <name evidence="2" type="ORF">H6A32_12715</name>
</gene>
<keyword evidence="1" id="KW-0812">Transmembrane</keyword>
<evidence type="ECO:0000256" key="1">
    <source>
        <dbReference type="SAM" id="Phobius"/>
    </source>
</evidence>
<name>A0ABS2EKI8_9FIRM</name>
<sequence>MEEQKFFRTRAGRLTIAFCVIMAAFVLMLTGLHSDNSMLYSVGFVMTAAAMLYSPIEVHIYQRLKKSKK</sequence>
<evidence type="ECO:0000313" key="2">
    <source>
        <dbReference type="EMBL" id="MBM6745147.1"/>
    </source>
</evidence>
<keyword evidence="1" id="KW-1133">Transmembrane helix</keyword>
<keyword evidence="3" id="KW-1185">Reference proteome</keyword>
<protein>
    <submittedName>
        <fullName evidence="2">Uncharacterized protein</fullName>
    </submittedName>
</protein>
<evidence type="ECO:0000313" key="3">
    <source>
        <dbReference type="Proteomes" id="UP000775686"/>
    </source>
</evidence>
<feature type="transmembrane region" description="Helical" evidence="1">
    <location>
        <begin position="38"/>
        <end position="61"/>
    </location>
</feature>
<keyword evidence="1" id="KW-0472">Membrane</keyword>
<dbReference type="Proteomes" id="UP000775686">
    <property type="component" value="Unassembled WGS sequence"/>
</dbReference>
<feature type="transmembrane region" description="Helical" evidence="1">
    <location>
        <begin position="12"/>
        <end position="32"/>
    </location>
</feature>
<dbReference type="RefSeq" id="WP_087253794.1">
    <property type="nucleotide sequence ID" value="NZ_JACJKH010000025.1"/>
</dbReference>
<accession>A0ABS2EKI8</accession>
<proteinExistence type="predicted"/>
<comment type="caution">
    <text evidence="2">The sequence shown here is derived from an EMBL/GenBank/DDBJ whole genome shotgun (WGS) entry which is preliminary data.</text>
</comment>